<dbReference type="GO" id="GO:0097038">
    <property type="term" value="C:perinuclear endoplasmic reticulum"/>
    <property type="evidence" value="ECO:0007669"/>
    <property type="project" value="TreeGrafter"/>
</dbReference>
<dbReference type="GO" id="GO:0005886">
    <property type="term" value="C:plasma membrane"/>
    <property type="evidence" value="ECO:0007669"/>
    <property type="project" value="TreeGrafter"/>
</dbReference>
<dbReference type="EMBL" id="CP119901">
    <property type="protein sequence ID" value="WFD22128.1"/>
    <property type="molecule type" value="Genomic_DNA"/>
</dbReference>
<comment type="similarity">
    <text evidence="1 7">Belongs to the OSBP family.</text>
</comment>
<dbReference type="Pfam" id="PF00169">
    <property type="entry name" value="PH"/>
    <property type="match status" value="1"/>
</dbReference>
<evidence type="ECO:0000256" key="6">
    <source>
        <dbReference type="PROSITE-ProRule" id="PRU00023"/>
    </source>
</evidence>
<dbReference type="SMART" id="SM00233">
    <property type="entry name" value="PH"/>
    <property type="match status" value="1"/>
</dbReference>
<evidence type="ECO:0000256" key="1">
    <source>
        <dbReference type="ARBA" id="ARBA00008842"/>
    </source>
</evidence>
<feature type="region of interest" description="Disordered" evidence="8">
    <location>
        <begin position="1"/>
        <end position="34"/>
    </location>
</feature>
<evidence type="ECO:0000256" key="5">
    <source>
        <dbReference type="ARBA" id="ARBA00023121"/>
    </source>
</evidence>
<proteinExistence type="inferred from homology"/>
<dbReference type="InterPro" id="IPR037239">
    <property type="entry name" value="OSBP_sf"/>
</dbReference>
<feature type="compositionally biased region" description="Polar residues" evidence="8">
    <location>
        <begin position="480"/>
        <end position="494"/>
    </location>
</feature>
<dbReference type="InterPro" id="IPR002110">
    <property type="entry name" value="Ankyrin_rpt"/>
</dbReference>
<feature type="region of interest" description="Disordered" evidence="8">
    <location>
        <begin position="1131"/>
        <end position="1150"/>
    </location>
</feature>
<dbReference type="SMART" id="SM00248">
    <property type="entry name" value="ANK"/>
    <property type="match status" value="3"/>
</dbReference>
<dbReference type="Gene3D" id="3.30.70.3490">
    <property type="match status" value="1"/>
</dbReference>
<dbReference type="GO" id="GO:0006869">
    <property type="term" value="P:lipid transport"/>
    <property type="evidence" value="ECO:0007669"/>
    <property type="project" value="UniProtKB-KW"/>
</dbReference>
<dbReference type="InterPro" id="IPR011993">
    <property type="entry name" value="PH-like_dom_sf"/>
</dbReference>
<dbReference type="GO" id="GO:0032934">
    <property type="term" value="F:sterol binding"/>
    <property type="evidence" value="ECO:0007669"/>
    <property type="project" value="TreeGrafter"/>
</dbReference>
<evidence type="ECO:0000256" key="2">
    <source>
        <dbReference type="ARBA" id="ARBA00022448"/>
    </source>
</evidence>
<dbReference type="GO" id="GO:0005635">
    <property type="term" value="C:nuclear envelope"/>
    <property type="evidence" value="ECO:0007669"/>
    <property type="project" value="TreeGrafter"/>
</dbReference>
<evidence type="ECO:0000256" key="8">
    <source>
        <dbReference type="SAM" id="MobiDB-lite"/>
    </source>
</evidence>
<dbReference type="GO" id="GO:0034727">
    <property type="term" value="P:piecemeal microautophagy of the nucleus"/>
    <property type="evidence" value="ECO:0007669"/>
    <property type="project" value="TreeGrafter"/>
</dbReference>
<keyword evidence="4" id="KW-0445">Lipid transport</keyword>
<dbReference type="GO" id="GO:0005829">
    <property type="term" value="C:cytosol"/>
    <property type="evidence" value="ECO:0007669"/>
    <property type="project" value="TreeGrafter"/>
</dbReference>
<dbReference type="PROSITE" id="PS01013">
    <property type="entry name" value="OSBP"/>
    <property type="match status" value="1"/>
</dbReference>
<keyword evidence="2" id="KW-0813">Transport</keyword>
<dbReference type="PANTHER" id="PTHR10972">
    <property type="entry name" value="OXYSTEROL-BINDING PROTEIN-RELATED"/>
    <property type="match status" value="1"/>
</dbReference>
<dbReference type="PROSITE" id="PS50003">
    <property type="entry name" value="PH_DOMAIN"/>
    <property type="match status" value="1"/>
</dbReference>
<feature type="compositionally biased region" description="Acidic residues" evidence="8">
    <location>
        <begin position="752"/>
        <end position="763"/>
    </location>
</feature>
<dbReference type="SUPFAM" id="SSF50729">
    <property type="entry name" value="PH domain-like"/>
    <property type="match status" value="1"/>
</dbReference>
<feature type="compositionally biased region" description="Basic and acidic residues" evidence="8">
    <location>
        <begin position="1262"/>
        <end position="1288"/>
    </location>
</feature>
<dbReference type="SUPFAM" id="SSF144000">
    <property type="entry name" value="Oxysterol-binding protein-like"/>
    <property type="match status" value="1"/>
</dbReference>
<feature type="region of interest" description="Disordered" evidence="8">
    <location>
        <begin position="1227"/>
        <end position="1308"/>
    </location>
</feature>
<keyword evidence="5" id="KW-0446">Lipid-binding</keyword>
<feature type="region of interest" description="Disordered" evidence="8">
    <location>
        <begin position="465"/>
        <end position="503"/>
    </location>
</feature>
<dbReference type="InterPro" id="IPR036770">
    <property type="entry name" value="Ankyrin_rpt-contain_sf"/>
</dbReference>
<protein>
    <recommendedName>
        <fullName evidence="9">PH domain-containing protein</fullName>
    </recommendedName>
</protein>
<dbReference type="InterPro" id="IPR000648">
    <property type="entry name" value="Oxysterol-bd"/>
</dbReference>
<sequence>MDASTPTVRPLTGDDSALDTTLGDHTTSQMSMFPKADDSLLSSVLLHKEPAHTPQEGPTPPTSNESESPERIQAQLVQLQQLNRMFESYERVLQSSLTQTEVPRYFRCVFHVNYASLELLDALHRDDRAVIASIVQQTDMSTPRPMLESPLHMAVQCAQPSTIEYVLSELQVHPNMAESDSGNTPLHLAVSTNRVEVAQLLLSHPAINDTLENKEGKTPDQLVTSYEMMQVLQKSHHELRAQIQKQLEEFEAQASRGVSASDEETKLVELISRPRVTPVDLSVTSSSTGKDVLHTAVKLKSTNLIKAAMAHGADPYVKDVNGLSANDMASDEQTRALLRQLAHAGVENSLAREQAPVYRGFMAKWTNYVHGFKMRWFVLEHGVLSYYRAPDDEGRHARGVMHLRYVSIVPDRKERNRFEIISSKDKDAMRWFLRSNDAAECSRWIQLLEKARQYYSLEEASAGPSQAVKDSGAAPHLGVASTSEDATSPRSSFTGMDAFHDDDESEIGSIDETAAEGGPGAMPYSANFSRVNNLMSLQFEVALKLIDELDSHASSQGSVPTGQAAPTTAHSHVIIPTTSVNGQAAQPVAVGSVAGQATSTGDASSKARSALRQSLEERAQLWKEFSEMVREREAYLIKELERANRTCQLWEEQMTVLGGQHSQLESDLHEAVNENKLMRRERRQLVSHMPTSEEPEPMSNEEMANNTNAGMSGAIGATAGAVTATAGAAAGMASSMLSKVLPFKRDARQDSLDEEDEFFDTVDSDNIPNLHVEGPLSRQGTMHSGLEAQDAPKAESTPQPEAKEGALGVAGGPVGQESQASQKEEPSQETDSSEQAEAAPAETDSTHFLEGPGYEPYKRLRHKMPIGKDERPVMSLWSILKNNIGKDLTKISFPVAFNEPTSMLQRMSEDLEFAECLDAAALQSDPTRRIMYVAAFAMSNYSSTIGRIAKPFNPMLGETFEYISMDGQYRYISEQVSHHPPISACFCESPGWEYMGCVDAKSRFLGRSFEITPTGVAHARIKVKPEWVPAAKRDSLPRSPDNDGLLMEHYSWNKVTTSVSGFITGSTTIDHFGDMNVVNHVSGEKCTLTFMPRGWRSSSAFEIKGHVTDASGNKVWDIAGRWNSQLLARRTNSQGGLNPDAKHGGADPVASSKNDNEYLLLWRNSVKTDSPFNLTPFAITLNSKPDGLATWLPPTDCRLRPDLAAFEVGKFDDADRLKVELENLQRSSRRKREEGQLPPHKPRWFTKTTDPDTSAPFWQPHMSKDSSGRETMDYWIEREKVGSKRMHSEPAQWQGCDPIFGDASQESA</sequence>
<feature type="repeat" description="ANK" evidence="6">
    <location>
        <begin position="181"/>
        <end position="213"/>
    </location>
</feature>
<reference evidence="10" key="1">
    <citation type="submission" date="2023-03" db="EMBL/GenBank/DDBJ databases">
        <title>Mating type loci evolution in Malassezia.</title>
        <authorList>
            <person name="Coelho M.A."/>
        </authorList>
    </citation>
    <scope>NUCLEOTIDE SEQUENCE</scope>
    <source>
        <strain evidence="10">CBS 12830</strain>
    </source>
</reference>
<name>A0AAF0ECZ4_9BASI</name>
<gene>
    <name evidence="10" type="ORF">MEQU1_000790</name>
</gene>
<feature type="repeat" description="ANK" evidence="6">
    <location>
        <begin position="288"/>
        <end position="320"/>
    </location>
</feature>
<accession>A0AAF0ECZ4</accession>
<keyword evidence="3" id="KW-0597">Phosphoprotein</keyword>
<evidence type="ECO:0000256" key="7">
    <source>
        <dbReference type="RuleBase" id="RU003844"/>
    </source>
</evidence>
<dbReference type="Proteomes" id="UP001214415">
    <property type="component" value="Chromosome 2"/>
</dbReference>
<dbReference type="SUPFAM" id="SSF48403">
    <property type="entry name" value="Ankyrin repeat"/>
    <property type="match status" value="1"/>
</dbReference>
<dbReference type="Pfam" id="PF01237">
    <property type="entry name" value="Oxysterol_BP"/>
    <property type="match status" value="1"/>
</dbReference>
<dbReference type="Gene3D" id="2.40.160.120">
    <property type="match status" value="1"/>
</dbReference>
<dbReference type="Gene3D" id="1.25.40.20">
    <property type="entry name" value="Ankyrin repeat-containing domain"/>
    <property type="match status" value="2"/>
</dbReference>
<feature type="region of interest" description="Disordered" evidence="8">
    <location>
        <begin position="752"/>
        <end position="856"/>
    </location>
</feature>
<dbReference type="Pfam" id="PF12796">
    <property type="entry name" value="Ank_2"/>
    <property type="match status" value="1"/>
</dbReference>
<keyword evidence="11" id="KW-1185">Reference proteome</keyword>
<dbReference type="Gene3D" id="2.30.29.30">
    <property type="entry name" value="Pleckstrin-homology domain (PH domain)/Phosphotyrosine-binding domain (PTB)"/>
    <property type="match status" value="1"/>
</dbReference>
<dbReference type="InterPro" id="IPR018494">
    <property type="entry name" value="Oxysterol-bd_CS"/>
</dbReference>
<evidence type="ECO:0000256" key="4">
    <source>
        <dbReference type="ARBA" id="ARBA00023055"/>
    </source>
</evidence>
<dbReference type="GO" id="GO:0030011">
    <property type="term" value="P:maintenance of cell polarity"/>
    <property type="evidence" value="ECO:0007669"/>
    <property type="project" value="TreeGrafter"/>
</dbReference>
<dbReference type="PROSITE" id="PS50297">
    <property type="entry name" value="ANK_REP_REGION"/>
    <property type="match status" value="1"/>
</dbReference>
<dbReference type="FunFam" id="3.30.70.3490:FF:000033">
    <property type="match status" value="1"/>
</dbReference>
<dbReference type="GO" id="GO:0006887">
    <property type="term" value="P:exocytosis"/>
    <property type="evidence" value="ECO:0007669"/>
    <property type="project" value="TreeGrafter"/>
</dbReference>
<evidence type="ECO:0000259" key="9">
    <source>
        <dbReference type="PROSITE" id="PS50003"/>
    </source>
</evidence>
<feature type="domain" description="PH" evidence="9">
    <location>
        <begin position="355"/>
        <end position="453"/>
    </location>
</feature>
<dbReference type="PROSITE" id="PS50088">
    <property type="entry name" value="ANK_REPEAT"/>
    <property type="match status" value="2"/>
</dbReference>
<dbReference type="GO" id="GO:0006897">
    <property type="term" value="P:endocytosis"/>
    <property type="evidence" value="ECO:0007669"/>
    <property type="project" value="TreeGrafter"/>
</dbReference>
<feature type="region of interest" description="Disordered" evidence="8">
    <location>
        <begin position="688"/>
        <end position="711"/>
    </location>
</feature>
<feature type="compositionally biased region" description="Low complexity" evidence="8">
    <location>
        <begin position="688"/>
        <end position="706"/>
    </location>
</feature>
<dbReference type="InterPro" id="IPR001849">
    <property type="entry name" value="PH_domain"/>
</dbReference>
<dbReference type="PANTHER" id="PTHR10972:SF205">
    <property type="entry name" value="OXYSTEROL-BINDING PROTEIN 1"/>
    <property type="match status" value="1"/>
</dbReference>
<keyword evidence="6" id="KW-0040">ANK repeat</keyword>
<feature type="region of interest" description="Disordered" evidence="8">
    <location>
        <begin position="50"/>
        <end position="70"/>
    </location>
</feature>
<evidence type="ECO:0000313" key="11">
    <source>
        <dbReference type="Proteomes" id="UP001214415"/>
    </source>
</evidence>
<evidence type="ECO:0000313" key="10">
    <source>
        <dbReference type="EMBL" id="WFD22128.1"/>
    </source>
</evidence>
<organism evidence="10 11">
    <name type="scientific">Malassezia equina</name>
    <dbReference type="NCBI Taxonomy" id="1381935"/>
    <lineage>
        <taxon>Eukaryota</taxon>
        <taxon>Fungi</taxon>
        <taxon>Dikarya</taxon>
        <taxon>Basidiomycota</taxon>
        <taxon>Ustilaginomycotina</taxon>
        <taxon>Malasseziomycetes</taxon>
        <taxon>Malasseziales</taxon>
        <taxon>Malasseziaceae</taxon>
        <taxon>Malassezia</taxon>
    </lineage>
</organism>
<evidence type="ECO:0000256" key="3">
    <source>
        <dbReference type="ARBA" id="ARBA00022553"/>
    </source>
</evidence>